<feature type="domain" description="EamA" evidence="7">
    <location>
        <begin position="143"/>
        <end position="277"/>
    </location>
</feature>
<dbReference type="InterPro" id="IPR050638">
    <property type="entry name" value="AA-Vitamin_Transporters"/>
</dbReference>
<dbReference type="GO" id="GO:0016020">
    <property type="term" value="C:membrane"/>
    <property type="evidence" value="ECO:0007669"/>
    <property type="project" value="UniProtKB-SubCell"/>
</dbReference>
<evidence type="ECO:0000256" key="2">
    <source>
        <dbReference type="ARBA" id="ARBA00007362"/>
    </source>
</evidence>
<feature type="transmembrane region" description="Helical" evidence="6">
    <location>
        <begin position="235"/>
        <end position="254"/>
    </location>
</feature>
<name>A0A934UNY1_9SPHI</name>
<sequence>MNPKLSLIIGIICISFSPIFVKLADASPVMSAFYRILIGWLALVPYCVFSRKLAINRKDLLLTILGGIIFAADIAVWNMSLVITSATISTLIANLAPVWVGLLSFLIFRKRSGWMFWTGTIIAIGGMIILVGFQHIIHLQFNIGLIYALAASFLYSIYLLITSEVMKRVHTLTFMFYNMLAAAVVLFVVCVIQGHNFINFSVPTWLNFAGMGLICQLTGWITINFALKHIESTKVAVSLLSQTVVAGVLAAFLLNEHLSLQEGIGSLVVLAGIAFTFIKRRRGAVSL</sequence>
<evidence type="ECO:0000313" key="9">
    <source>
        <dbReference type="Proteomes" id="UP000613193"/>
    </source>
</evidence>
<evidence type="ECO:0000256" key="6">
    <source>
        <dbReference type="SAM" id="Phobius"/>
    </source>
</evidence>
<keyword evidence="5 6" id="KW-0472">Membrane</keyword>
<evidence type="ECO:0000259" key="7">
    <source>
        <dbReference type="Pfam" id="PF00892"/>
    </source>
</evidence>
<comment type="similarity">
    <text evidence="2">Belongs to the EamA transporter family.</text>
</comment>
<protein>
    <submittedName>
        <fullName evidence="8">DMT family transporter</fullName>
    </submittedName>
</protein>
<comment type="subcellular location">
    <subcellularLocation>
        <location evidence="1">Membrane</location>
        <topology evidence="1">Multi-pass membrane protein</topology>
    </subcellularLocation>
</comment>
<feature type="transmembrane region" description="Helical" evidence="6">
    <location>
        <begin position="60"/>
        <end position="80"/>
    </location>
</feature>
<feature type="transmembrane region" description="Helical" evidence="6">
    <location>
        <begin position="260"/>
        <end position="278"/>
    </location>
</feature>
<reference evidence="8" key="1">
    <citation type="submission" date="2020-12" db="EMBL/GenBank/DDBJ databases">
        <title>Bacterial novel species Mucilaginibacter sp. SD-g isolated from soil.</title>
        <authorList>
            <person name="Jung H.-Y."/>
        </authorList>
    </citation>
    <scope>NUCLEOTIDE SEQUENCE</scope>
    <source>
        <strain evidence="8">SD-g</strain>
    </source>
</reference>
<keyword evidence="3 6" id="KW-0812">Transmembrane</keyword>
<proteinExistence type="inferred from homology"/>
<evidence type="ECO:0000256" key="1">
    <source>
        <dbReference type="ARBA" id="ARBA00004141"/>
    </source>
</evidence>
<feature type="domain" description="EamA" evidence="7">
    <location>
        <begin position="6"/>
        <end position="131"/>
    </location>
</feature>
<feature type="transmembrane region" description="Helical" evidence="6">
    <location>
        <begin position="174"/>
        <end position="198"/>
    </location>
</feature>
<evidence type="ECO:0000256" key="4">
    <source>
        <dbReference type="ARBA" id="ARBA00022989"/>
    </source>
</evidence>
<comment type="caution">
    <text evidence="8">The sequence shown here is derived from an EMBL/GenBank/DDBJ whole genome shotgun (WGS) entry which is preliminary data.</text>
</comment>
<keyword evidence="9" id="KW-1185">Reference proteome</keyword>
<feature type="transmembrane region" description="Helical" evidence="6">
    <location>
        <begin position="143"/>
        <end position="162"/>
    </location>
</feature>
<feature type="transmembrane region" description="Helical" evidence="6">
    <location>
        <begin position="30"/>
        <end position="48"/>
    </location>
</feature>
<feature type="transmembrane region" description="Helical" evidence="6">
    <location>
        <begin position="115"/>
        <end position="137"/>
    </location>
</feature>
<dbReference type="RefSeq" id="WP_200067823.1">
    <property type="nucleotide sequence ID" value="NZ_JAEHFW010000004.1"/>
</dbReference>
<accession>A0A934UNY1</accession>
<dbReference type="SUPFAM" id="SSF103481">
    <property type="entry name" value="Multidrug resistance efflux transporter EmrE"/>
    <property type="match status" value="2"/>
</dbReference>
<evidence type="ECO:0000313" key="8">
    <source>
        <dbReference type="EMBL" id="MBK0381278.1"/>
    </source>
</evidence>
<feature type="transmembrane region" description="Helical" evidence="6">
    <location>
        <begin position="86"/>
        <end position="108"/>
    </location>
</feature>
<dbReference type="Pfam" id="PF00892">
    <property type="entry name" value="EamA"/>
    <property type="match status" value="2"/>
</dbReference>
<organism evidence="8 9">
    <name type="scientific">Mucilaginibacter segetis</name>
    <dbReference type="NCBI Taxonomy" id="2793071"/>
    <lineage>
        <taxon>Bacteria</taxon>
        <taxon>Pseudomonadati</taxon>
        <taxon>Bacteroidota</taxon>
        <taxon>Sphingobacteriia</taxon>
        <taxon>Sphingobacteriales</taxon>
        <taxon>Sphingobacteriaceae</taxon>
        <taxon>Mucilaginibacter</taxon>
    </lineage>
</organism>
<evidence type="ECO:0000256" key="5">
    <source>
        <dbReference type="ARBA" id="ARBA00023136"/>
    </source>
</evidence>
<dbReference type="InterPro" id="IPR000620">
    <property type="entry name" value="EamA_dom"/>
</dbReference>
<dbReference type="EMBL" id="JAEHFW010000004">
    <property type="protein sequence ID" value="MBK0381278.1"/>
    <property type="molecule type" value="Genomic_DNA"/>
</dbReference>
<gene>
    <name evidence="8" type="ORF">I5M19_18290</name>
</gene>
<feature type="transmembrane region" description="Helical" evidence="6">
    <location>
        <begin position="204"/>
        <end position="223"/>
    </location>
</feature>
<dbReference type="AlphaFoldDB" id="A0A934UNY1"/>
<keyword evidence="4 6" id="KW-1133">Transmembrane helix</keyword>
<dbReference type="PANTHER" id="PTHR32322">
    <property type="entry name" value="INNER MEMBRANE TRANSPORTER"/>
    <property type="match status" value="1"/>
</dbReference>
<dbReference type="InterPro" id="IPR037185">
    <property type="entry name" value="EmrE-like"/>
</dbReference>
<feature type="transmembrane region" description="Helical" evidence="6">
    <location>
        <begin position="7"/>
        <end position="24"/>
    </location>
</feature>
<dbReference type="PANTHER" id="PTHR32322:SF2">
    <property type="entry name" value="EAMA DOMAIN-CONTAINING PROTEIN"/>
    <property type="match status" value="1"/>
</dbReference>
<dbReference type="Proteomes" id="UP000613193">
    <property type="component" value="Unassembled WGS sequence"/>
</dbReference>
<evidence type="ECO:0000256" key="3">
    <source>
        <dbReference type="ARBA" id="ARBA00022692"/>
    </source>
</evidence>